<keyword evidence="1" id="KW-0229">DNA integration</keyword>
<evidence type="ECO:0000256" key="1">
    <source>
        <dbReference type="ARBA" id="ARBA00022908"/>
    </source>
</evidence>
<evidence type="ECO:0000313" key="6">
    <source>
        <dbReference type="Proteomes" id="UP000044026"/>
    </source>
</evidence>
<dbReference type="InterPro" id="IPR004107">
    <property type="entry name" value="Integrase_SAM-like_N"/>
</dbReference>
<gene>
    <name evidence="5" type="ORF">CCAN12_600007</name>
</gene>
<protein>
    <recommendedName>
        <fullName evidence="4">Core-binding (CB) domain-containing protein</fullName>
    </recommendedName>
</protein>
<dbReference type="Gene3D" id="1.10.150.130">
    <property type="match status" value="1"/>
</dbReference>
<dbReference type="GO" id="GO:0003677">
    <property type="term" value="F:DNA binding"/>
    <property type="evidence" value="ECO:0007669"/>
    <property type="project" value="UniProtKB-UniRule"/>
</dbReference>
<dbReference type="SUPFAM" id="SSF47823">
    <property type="entry name" value="lambda integrase-like, N-terminal domain"/>
    <property type="match status" value="1"/>
</dbReference>
<dbReference type="EMBL" id="CDOE01000057">
    <property type="protein sequence ID" value="CEN35206.1"/>
    <property type="molecule type" value="Genomic_DNA"/>
</dbReference>
<dbReference type="InterPro" id="IPR044068">
    <property type="entry name" value="CB"/>
</dbReference>
<name>A0A0B7H6J3_9FLAO</name>
<evidence type="ECO:0000313" key="5">
    <source>
        <dbReference type="EMBL" id="CEN35206.1"/>
    </source>
</evidence>
<dbReference type="Pfam" id="PF02899">
    <property type="entry name" value="Phage_int_SAM_1"/>
    <property type="match status" value="1"/>
</dbReference>
<accession>A0A0B7H6J3</accession>
<dbReference type="InterPro" id="IPR010998">
    <property type="entry name" value="Integrase_recombinase_N"/>
</dbReference>
<reference evidence="5 6" key="1">
    <citation type="submission" date="2015-01" db="EMBL/GenBank/DDBJ databases">
        <authorList>
            <person name="Xiang T."/>
            <person name="Song Y."/>
            <person name="Huang L."/>
            <person name="Wang B."/>
            <person name="Wu P."/>
        </authorList>
    </citation>
    <scope>NUCLEOTIDE SEQUENCE [LARGE SCALE GENOMIC DNA]</scope>
    <source>
        <strain evidence="5 6">Cc12</strain>
    </source>
</reference>
<evidence type="ECO:0000259" key="4">
    <source>
        <dbReference type="PROSITE" id="PS51900"/>
    </source>
</evidence>
<keyword evidence="2 3" id="KW-0238">DNA-binding</keyword>
<evidence type="ECO:0000256" key="2">
    <source>
        <dbReference type="ARBA" id="ARBA00023125"/>
    </source>
</evidence>
<dbReference type="GO" id="GO:0015074">
    <property type="term" value="P:DNA integration"/>
    <property type="evidence" value="ECO:0007669"/>
    <property type="project" value="UniProtKB-KW"/>
</dbReference>
<dbReference type="PROSITE" id="PS51900">
    <property type="entry name" value="CB"/>
    <property type="match status" value="1"/>
</dbReference>
<sequence>MIVRSFINYLLIEKKYSQHTAIAYEKDIRAFEEYLYQGVF</sequence>
<feature type="domain" description="Core-binding (CB)" evidence="4">
    <location>
        <begin position="1"/>
        <end position="40"/>
    </location>
</feature>
<dbReference type="AlphaFoldDB" id="A0A0B7H6J3"/>
<organism evidence="5 6">
    <name type="scientific">Capnocytophaga canimorsus</name>
    <dbReference type="NCBI Taxonomy" id="28188"/>
    <lineage>
        <taxon>Bacteria</taxon>
        <taxon>Pseudomonadati</taxon>
        <taxon>Bacteroidota</taxon>
        <taxon>Flavobacteriia</taxon>
        <taxon>Flavobacteriales</taxon>
        <taxon>Flavobacteriaceae</taxon>
        <taxon>Capnocytophaga</taxon>
    </lineage>
</organism>
<evidence type="ECO:0000256" key="3">
    <source>
        <dbReference type="PROSITE-ProRule" id="PRU01248"/>
    </source>
</evidence>
<dbReference type="Proteomes" id="UP000044026">
    <property type="component" value="Unassembled WGS sequence"/>
</dbReference>
<proteinExistence type="predicted"/>